<sequence length="81" mass="9214">MNEISSHPTGISENHVNPRLTYSRVPHVPRFFGRGYTITFSSSRWSIVWQNCHTISPHSGAALKRRERRIVGLRNGSSIVI</sequence>
<organism evidence="1 2">
    <name type="scientific">Pisolithus tinctorius Marx 270</name>
    <dbReference type="NCBI Taxonomy" id="870435"/>
    <lineage>
        <taxon>Eukaryota</taxon>
        <taxon>Fungi</taxon>
        <taxon>Dikarya</taxon>
        <taxon>Basidiomycota</taxon>
        <taxon>Agaricomycotina</taxon>
        <taxon>Agaricomycetes</taxon>
        <taxon>Agaricomycetidae</taxon>
        <taxon>Boletales</taxon>
        <taxon>Sclerodermatineae</taxon>
        <taxon>Pisolithaceae</taxon>
        <taxon>Pisolithus</taxon>
    </lineage>
</organism>
<dbReference type="AlphaFoldDB" id="A0A0C3PXY0"/>
<reference evidence="2" key="2">
    <citation type="submission" date="2015-01" db="EMBL/GenBank/DDBJ databases">
        <title>Evolutionary Origins and Diversification of the Mycorrhizal Mutualists.</title>
        <authorList>
            <consortium name="DOE Joint Genome Institute"/>
            <consortium name="Mycorrhizal Genomics Consortium"/>
            <person name="Kohler A."/>
            <person name="Kuo A."/>
            <person name="Nagy L.G."/>
            <person name="Floudas D."/>
            <person name="Copeland A."/>
            <person name="Barry K.W."/>
            <person name="Cichocki N."/>
            <person name="Veneault-Fourrey C."/>
            <person name="LaButti K."/>
            <person name="Lindquist E.A."/>
            <person name="Lipzen A."/>
            <person name="Lundell T."/>
            <person name="Morin E."/>
            <person name="Murat C."/>
            <person name="Riley R."/>
            <person name="Ohm R."/>
            <person name="Sun H."/>
            <person name="Tunlid A."/>
            <person name="Henrissat B."/>
            <person name="Grigoriev I.V."/>
            <person name="Hibbett D.S."/>
            <person name="Martin F."/>
        </authorList>
    </citation>
    <scope>NUCLEOTIDE SEQUENCE [LARGE SCALE GENOMIC DNA]</scope>
    <source>
        <strain evidence="2">Marx 270</strain>
    </source>
</reference>
<evidence type="ECO:0000313" key="2">
    <source>
        <dbReference type="Proteomes" id="UP000054217"/>
    </source>
</evidence>
<gene>
    <name evidence="1" type="ORF">M404DRAFT_992185</name>
</gene>
<accession>A0A0C3PXY0</accession>
<evidence type="ECO:0000313" key="1">
    <source>
        <dbReference type="EMBL" id="KIO13929.1"/>
    </source>
</evidence>
<name>A0A0C3PXY0_PISTI</name>
<dbReference type="Proteomes" id="UP000054217">
    <property type="component" value="Unassembled WGS sequence"/>
</dbReference>
<dbReference type="EMBL" id="KN831945">
    <property type="protein sequence ID" value="KIO13929.1"/>
    <property type="molecule type" value="Genomic_DNA"/>
</dbReference>
<protein>
    <submittedName>
        <fullName evidence="1">Uncharacterized protein</fullName>
    </submittedName>
</protein>
<dbReference type="InParanoid" id="A0A0C3PXY0"/>
<proteinExistence type="predicted"/>
<keyword evidence="2" id="KW-1185">Reference proteome</keyword>
<dbReference type="HOGENOM" id="CLU_2574823_0_0_1"/>
<reference evidence="1 2" key="1">
    <citation type="submission" date="2014-04" db="EMBL/GenBank/DDBJ databases">
        <authorList>
            <consortium name="DOE Joint Genome Institute"/>
            <person name="Kuo A."/>
            <person name="Kohler A."/>
            <person name="Costa M.D."/>
            <person name="Nagy L.G."/>
            <person name="Floudas D."/>
            <person name="Copeland A."/>
            <person name="Barry K.W."/>
            <person name="Cichocki N."/>
            <person name="Veneault-Fourrey C."/>
            <person name="LaButti K."/>
            <person name="Lindquist E.A."/>
            <person name="Lipzen A."/>
            <person name="Lundell T."/>
            <person name="Morin E."/>
            <person name="Murat C."/>
            <person name="Sun H."/>
            <person name="Tunlid A."/>
            <person name="Henrissat B."/>
            <person name="Grigoriev I.V."/>
            <person name="Hibbett D.S."/>
            <person name="Martin F."/>
            <person name="Nordberg H.P."/>
            <person name="Cantor M.N."/>
            <person name="Hua S.X."/>
        </authorList>
    </citation>
    <scope>NUCLEOTIDE SEQUENCE [LARGE SCALE GENOMIC DNA]</scope>
    <source>
        <strain evidence="1 2">Marx 270</strain>
    </source>
</reference>